<sequence length="573" mass="64001">MEELKFNQAKQMVSEFIADLSKRNELTELDLSFPNQDEYQNSKLNIAFVGQYSSGKSSLIKGLTGLDDIPVGSGVTTDQVTKYDYKDLVVWDTPGILAGEREQHDEASFTAMDQADLLVYVITNELFDDVVGAAFRDLCFTKGREKEILLVVNKSQRDSGTVETKLNGIAEVLEPRIPEDFPIVFVDAESYFESLEEEDEEDRTELMALSNFSGFIEAINKFSQERGLLGKVTTPLAAIHTQLEELLGKLAAEDPTQEALVELLQQKMRILKSSQKQLQEQFDGNLAEMEQNILLIGDELAESVDDGLNEADFKHIQLRAADDVLAQVKQTQLKLEKIVDSALSTLESDLQELDTSPLAESLKAALSDHFQATDQLNANADIDIETHNIGDKYESSVKTQQTLKSAEKGFSWLSNQAINKTAKEGMKAASGSNLHKAVLEVGHFFGAKFKPYQAINIAEKIGSAAKFIGPVMALIGVIVQINDDIQQEKRAADLIATRRDIRKNYREIFLELKNEFVKRMDELSTSFYTTEICHVSEALQDLQSTSEANIKQRQQIEKAISELNNLRDRLVLG</sequence>
<dbReference type="CDD" id="cd00882">
    <property type="entry name" value="Ras_like_GTPase"/>
    <property type="match status" value="1"/>
</dbReference>
<keyword evidence="5" id="KW-1185">Reference proteome</keyword>
<protein>
    <submittedName>
        <fullName evidence="3">50S ribosome-binding GTPase</fullName>
    </submittedName>
</protein>
<name>A0A368ULM0_MARNT</name>
<dbReference type="GO" id="GO:0002098">
    <property type="term" value="P:tRNA wobble uridine modification"/>
    <property type="evidence" value="ECO:0007669"/>
    <property type="project" value="TreeGrafter"/>
</dbReference>
<dbReference type="PANTHER" id="PTHR42714">
    <property type="entry name" value="TRNA MODIFICATION GTPASE GTPBP3"/>
    <property type="match status" value="1"/>
</dbReference>
<dbReference type="AlphaFoldDB" id="A0A368ULM0"/>
<organism evidence="3 4">
    <name type="scientific">Marinobacter nauticus</name>
    <name type="common">Marinobacter hydrocarbonoclasticus</name>
    <name type="synonym">Marinobacter aquaeolei</name>
    <dbReference type="NCBI Taxonomy" id="2743"/>
    <lineage>
        <taxon>Bacteria</taxon>
        <taxon>Pseudomonadati</taxon>
        <taxon>Pseudomonadota</taxon>
        <taxon>Gammaproteobacteria</taxon>
        <taxon>Pseudomonadales</taxon>
        <taxon>Marinobacteraceae</taxon>
        <taxon>Marinobacter</taxon>
    </lineage>
</organism>
<dbReference type="EMBL" id="QNSA01000021">
    <property type="protein sequence ID" value="RBP68476.1"/>
    <property type="molecule type" value="Genomic_DNA"/>
</dbReference>
<dbReference type="InterPro" id="IPR027417">
    <property type="entry name" value="P-loop_NTPase"/>
</dbReference>
<proteinExistence type="predicted"/>
<dbReference type="PANTHER" id="PTHR42714:SF2">
    <property type="entry name" value="TRNA MODIFICATION GTPASE GTPBP3, MITOCHONDRIAL"/>
    <property type="match status" value="1"/>
</dbReference>
<dbReference type="InterPro" id="IPR006073">
    <property type="entry name" value="GTP-bd"/>
</dbReference>
<comment type="caution">
    <text evidence="3">The sequence shown here is derived from an EMBL/GenBank/DDBJ whole genome shotgun (WGS) entry which is preliminary data.</text>
</comment>
<dbReference type="EMBL" id="QPJB01000021">
    <property type="protein sequence ID" value="RCW29642.1"/>
    <property type="molecule type" value="Genomic_DNA"/>
</dbReference>
<evidence type="ECO:0000313" key="3">
    <source>
        <dbReference type="EMBL" id="RCW29642.1"/>
    </source>
</evidence>
<accession>A0A368ULM0</accession>
<gene>
    <name evidence="3" type="ORF">DET51_1217</name>
    <name evidence="2" type="ORF">DET64_1217</name>
</gene>
<evidence type="ECO:0000313" key="5">
    <source>
        <dbReference type="Proteomes" id="UP000253065"/>
    </source>
</evidence>
<evidence type="ECO:0000313" key="4">
    <source>
        <dbReference type="Proteomes" id="UP000252795"/>
    </source>
</evidence>
<evidence type="ECO:0000259" key="1">
    <source>
        <dbReference type="Pfam" id="PF01926"/>
    </source>
</evidence>
<dbReference type="Gene3D" id="3.40.50.300">
    <property type="entry name" value="P-loop containing nucleotide triphosphate hydrolases"/>
    <property type="match status" value="1"/>
</dbReference>
<dbReference type="SUPFAM" id="SSF52540">
    <property type="entry name" value="P-loop containing nucleoside triphosphate hydrolases"/>
    <property type="match status" value="1"/>
</dbReference>
<dbReference type="Pfam" id="PF01926">
    <property type="entry name" value="MMR_HSR1"/>
    <property type="match status" value="1"/>
</dbReference>
<dbReference type="RefSeq" id="WP_113880735.1">
    <property type="nucleotide sequence ID" value="NZ_QNSA01000021.1"/>
</dbReference>
<dbReference type="GO" id="GO:0005525">
    <property type="term" value="F:GTP binding"/>
    <property type="evidence" value="ECO:0007669"/>
    <property type="project" value="InterPro"/>
</dbReference>
<dbReference type="GO" id="GO:0005829">
    <property type="term" value="C:cytosol"/>
    <property type="evidence" value="ECO:0007669"/>
    <property type="project" value="TreeGrafter"/>
</dbReference>
<dbReference type="Proteomes" id="UP000252795">
    <property type="component" value="Unassembled WGS sequence"/>
</dbReference>
<dbReference type="Proteomes" id="UP000253065">
    <property type="component" value="Unassembled WGS sequence"/>
</dbReference>
<feature type="domain" description="G" evidence="1">
    <location>
        <begin position="45"/>
        <end position="154"/>
    </location>
</feature>
<evidence type="ECO:0000313" key="2">
    <source>
        <dbReference type="EMBL" id="RBP68476.1"/>
    </source>
</evidence>
<reference evidence="3 4" key="1">
    <citation type="submission" date="2018-07" db="EMBL/GenBank/DDBJ databases">
        <title>Freshwater and sediment microbial communities from various areas in North America, analyzing microbe dynamics in response to fracking.</title>
        <authorList>
            <person name="Lamendella R."/>
        </authorList>
    </citation>
    <scope>NUCLEOTIDE SEQUENCE [LARGE SCALE GENOMIC DNA]</scope>
    <source>
        <strain evidence="3 4">114E</strain>
        <strain evidence="2 5">114E_o</strain>
    </source>
</reference>
<dbReference type="GO" id="GO:0030488">
    <property type="term" value="P:tRNA methylation"/>
    <property type="evidence" value="ECO:0007669"/>
    <property type="project" value="TreeGrafter"/>
</dbReference>